<dbReference type="EMBL" id="NFZW01000006">
    <property type="protein sequence ID" value="RFA37818.1"/>
    <property type="molecule type" value="Genomic_DNA"/>
</dbReference>
<sequence>MSEENGITVGGAVRLNYHLDTSDDAQKDRGGDFDIELFRLNVAGTLDNIELSAEWRQYRDFQTIHHAWIGYAFSDTLNMELGITQVPFGLLPFASHSFWFSGAHYLGYEDNYDTGIKFEQLSGDWLFTYAFFKNAEYASSTRTETYSVNLAADEVPTDETDWTGQYNTEINTFNLRIARTLAPTDQSATELGVSGQYGQIYNHATARTGDRWAAAVHLDGEYGPWNLQLQATRYAYSPENPADVSDDFVQKRPSAGRFDGRRGRCLYR</sequence>
<comment type="caution">
    <text evidence="1">The sequence shown here is derived from an EMBL/GenBank/DDBJ whole genome shotgun (WGS) entry which is preliminary data.</text>
</comment>
<gene>
    <name evidence="1" type="ORF">CAL65_07700</name>
</gene>
<evidence type="ECO:0000313" key="1">
    <source>
        <dbReference type="EMBL" id="RFA37818.1"/>
    </source>
</evidence>
<name>A0A3E0WYD3_9GAMM</name>
<reference evidence="2" key="1">
    <citation type="submission" date="2017-05" db="EMBL/GenBank/DDBJ databases">
        <authorList>
            <person name="Sharma S."/>
            <person name="Sidhu C."/>
            <person name="Pinnaka A.K."/>
        </authorList>
    </citation>
    <scope>NUCLEOTIDE SEQUENCE [LARGE SCALE GENOMIC DNA]</scope>
    <source>
        <strain evidence="2">AK93</strain>
    </source>
</reference>
<dbReference type="InterPro" id="IPR023614">
    <property type="entry name" value="Porin_dom_sf"/>
</dbReference>
<evidence type="ECO:0008006" key="3">
    <source>
        <dbReference type="Google" id="ProtNLM"/>
    </source>
</evidence>
<organism evidence="1 2">
    <name type="scientific">Alkalilimnicola ehrlichii</name>
    <dbReference type="NCBI Taxonomy" id="351052"/>
    <lineage>
        <taxon>Bacteria</taxon>
        <taxon>Pseudomonadati</taxon>
        <taxon>Pseudomonadota</taxon>
        <taxon>Gammaproteobacteria</taxon>
        <taxon>Chromatiales</taxon>
        <taxon>Ectothiorhodospiraceae</taxon>
        <taxon>Alkalilimnicola</taxon>
    </lineage>
</organism>
<proteinExistence type="predicted"/>
<dbReference type="AlphaFoldDB" id="A0A3E0WYD3"/>
<keyword evidence="2" id="KW-1185">Reference proteome</keyword>
<dbReference type="Gene3D" id="2.40.160.10">
    <property type="entry name" value="Porin"/>
    <property type="match status" value="1"/>
</dbReference>
<dbReference type="SUPFAM" id="SSF56935">
    <property type="entry name" value="Porins"/>
    <property type="match status" value="1"/>
</dbReference>
<accession>A0A3E0WYD3</accession>
<dbReference type="Proteomes" id="UP000256763">
    <property type="component" value="Unassembled WGS sequence"/>
</dbReference>
<protein>
    <recommendedName>
        <fullName evidence="3">Alginate export domain-containing protein</fullName>
    </recommendedName>
</protein>
<evidence type="ECO:0000313" key="2">
    <source>
        <dbReference type="Proteomes" id="UP000256763"/>
    </source>
</evidence>